<dbReference type="Proteomes" id="UP000427769">
    <property type="component" value="Chromosome"/>
</dbReference>
<feature type="signal peptide" evidence="1">
    <location>
        <begin position="1"/>
        <end position="24"/>
    </location>
</feature>
<dbReference type="KEGG" id="dwd:DSCW_64620"/>
<organism evidence="2 3">
    <name type="scientific">Desulfosarcina widdelii</name>
    <dbReference type="NCBI Taxonomy" id="947919"/>
    <lineage>
        <taxon>Bacteria</taxon>
        <taxon>Pseudomonadati</taxon>
        <taxon>Thermodesulfobacteriota</taxon>
        <taxon>Desulfobacteria</taxon>
        <taxon>Desulfobacterales</taxon>
        <taxon>Desulfosarcinaceae</taxon>
        <taxon>Desulfosarcina</taxon>
    </lineage>
</organism>
<accession>A0A5K7ZE30</accession>
<evidence type="ECO:0000313" key="3">
    <source>
        <dbReference type="Proteomes" id="UP000427769"/>
    </source>
</evidence>
<proteinExistence type="predicted"/>
<evidence type="ECO:0000313" key="2">
    <source>
        <dbReference type="EMBL" id="BBO79045.1"/>
    </source>
</evidence>
<gene>
    <name evidence="2" type="ORF">DSCW_64620</name>
</gene>
<keyword evidence="3" id="KW-1185">Reference proteome</keyword>
<feature type="chain" id="PRO_5024385623" evidence="1">
    <location>
        <begin position="25"/>
        <end position="114"/>
    </location>
</feature>
<sequence length="114" mass="13231">MSKTGCQLVLVAALLMLPVNTIHAEENVRDETYQDGYEMHLNTMIEKCDCKKAYRNSGSNELRKLAAISTMKSAYLREYKLELIDEMDKHEIGNKSYQVQYFLNNKFFEIAKNP</sequence>
<protein>
    <submittedName>
        <fullName evidence="2">Uncharacterized protein</fullName>
    </submittedName>
</protein>
<reference evidence="2 3" key="1">
    <citation type="submission" date="2019-11" db="EMBL/GenBank/DDBJ databases">
        <title>Comparative genomics of hydrocarbon-degrading Desulfosarcina strains.</title>
        <authorList>
            <person name="Watanabe M."/>
            <person name="Kojima H."/>
            <person name="Fukui M."/>
        </authorList>
    </citation>
    <scope>NUCLEOTIDE SEQUENCE [LARGE SCALE GENOMIC DNA]</scope>
    <source>
        <strain evidence="2 3">PP31</strain>
    </source>
</reference>
<dbReference type="AlphaFoldDB" id="A0A5K7ZE30"/>
<name>A0A5K7ZE30_9BACT</name>
<evidence type="ECO:0000256" key="1">
    <source>
        <dbReference type="SAM" id="SignalP"/>
    </source>
</evidence>
<dbReference type="RefSeq" id="WP_155307614.1">
    <property type="nucleotide sequence ID" value="NZ_AP021875.1"/>
</dbReference>
<keyword evidence="1" id="KW-0732">Signal</keyword>
<dbReference type="EMBL" id="AP021875">
    <property type="protein sequence ID" value="BBO79045.1"/>
    <property type="molecule type" value="Genomic_DNA"/>
</dbReference>